<keyword evidence="8" id="KW-1185">Reference proteome</keyword>
<dbReference type="KEGG" id="lsd:EMK97_12355"/>
<dbReference type="OrthoDB" id="5592477at2"/>
<dbReference type="Proteomes" id="UP000290244">
    <property type="component" value="Chromosome"/>
</dbReference>
<feature type="transmembrane region" description="Helical" evidence="6">
    <location>
        <begin position="136"/>
        <end position="155"/>
    </location>
</feature>
<dbReference type="PANTHER" id="PTHR31885:SF6">
    <property type="entry name" value="GH04784P"/>
    <property type="match status" value="1"/>
</dbReference>
<dbReference type="GO" id="GO:0016020">
    <property type="term" value="C:membrane"/>
    <property type="evidence" value="ECO:0007669"/>
    <property type="project" value="UniProtKB-SubCell"/>
</dbReference>
<keyword evidence="5 6" id="KW-0472">Membrane</keyword>
<feature type="transmembrane region" description="Helical" evidence="6">
    <location>
        <begin position="79"/>
        <end position="99"/>
    </location>
</feature>
<evidence type="ECO:0000256" key="4">
    <source>
        <dbReference type="ARBA" id="ARBA00022989"/>
    </source>
</evidence>
<evidence type="ECO:0000256" key="3">
    <source>
        <dbReference type="ARBA" id="ARBA00022692"/>
    </source>
</evidence>
<dbReference type="InterPro" id="IPR012506">
    <property type="entry name" value="TMEM86B-like"/>
</dbReference>
<dbReference type="Pfam" id="PF07947">
    <property type="entry name" value="YhhN"/>
    <property type="match status" value="1"/>
</dbReference>
<comment type="similarity">
    <text evidence="2">Belongs to the TMEM86 family.</text>
</comment>
<dbReference type="PANTHER" id="PTHR31885">
    <property type="entry name" value="GH04784P"/>
    <property type="match status" value="1"/>
</dbReference>
<comment type="subcellular location">
    <subcellularLocation>
        <location evidence="1">Membrane</location>
        <topology evidence="1">Multi-pass membrane protein</topology>
    </subcellularLocation>
</comment>
<organism evidence="7 8">
    <name type="scientific">Litorilituus sediminis</name>
    <dbReference type="NCBI Taxonomy" id="718192"/>
    <lineage>
        <taxon>Bacteria</taxon>
        <taxon>Pseudomonadati</taxon>
        <taxon>Pseudomonadota</taxon>
        <taxon>Gammaproteobacteria</taxon>
        <taxon>Alteromonadales</taxon>
        <taxon>Colwelliaceae</taxon>
        <taxon>Litorilituus</taxon>
    </lineage>
</organism>
<evidence type="ECO:0000256" key="5">
    <source>
        <dbReference type="ARBA" id="ARBA00023136"/>
    </source>
</evidence>
<sequence length="219" mass="24401">MNKNNTLVFVGLAIGFIASTLVKPYPLSWLVKMLPILLLITVTWQHIKQGNSHNSAKFFLFGLIFSVCGDFILDYNRDGWFVFGLGSFFIAHLGYLASLKPFNFQQSSLKKGLILISYGGFGAVMFMLLVDGLGELFIPVFAYMLVLLLMALATVFSSKSNLWLIAGGISFVISDSLIGFDKFNSEIYQSQLWVMATYYFAQFALVKGYLLSSSNAPQE</sequence>
<dbReference type="RefSeq" id="WP_130602612.1">
    <property type="nucleotide sequence ID" value="NZ_CP034759.1"/>
</dbReference>
<feature type="transmembrane region" description="Helical" evidence="6">
    <location>
        <begin position="192"/>
        <end position="211"/>
    </location>
</feature>
<reference evidence="7 8" key="1">
    <citation type="submission" date="2018-12" db="EMBL/GenBank/DDBJ databases">
        <title>Complete genome of Litorilituus sediminis.</title>
        <authorList>
            <person name="Liu A."/>
            <person name="Rong J."/>
        </authorList>
    </citation>
    <scope>NUCLEOTIDE SEQUENCE [LARGE SCALE GENOMIC DNA]</scope>
    <source>
        <strain evidence="7 8">JCM 17549</strain>
    </source>
</reference>
<name>A0A4P6P4I5_9GAMM</name>
<dbReference type="GO" id="GO:0016787">
    <property type="term" value="F:hydrolase activity"/>
    <property type="evidence" value="ECO:0007669"/>
    <property type="project" value="TreeGrafter"/>
</dbReference>
<protein>
    <submittedName>
        <fullName evidence="7">Lysoplasmalogenase</fullName>
    </submittedName>
</protein>
<dbReference type="EMBL" id="CP034759">
    <property type="protein sequence ID" value="QBG36451.1"/>
    <property type="molecule type" value="Genomic_DNA"/>
</dbReference>
<proteinExistence type="inferred from homology"/>
<evidence type="ECO:0000313" key="8">
    <source>
        <dbReference type="Proteomes" id="UP000290244"/>
    </source>
</evidence>
<keyword evidence="3 6" id="KW-0812">Transmembrane</keyword>
<keyword evidence="4 6" id="KW-1133">Transmembrane helix</keyword>
<evidence type="ECO:0000256" key="6">
    <source>
        <dbReference type="SAM" id="Phobius"/>
    </source>
</evidence>
<evidence type="ECO:0000256" key="2">
    <source>
        <dbReference type="ARBA" id="ARBA00007375"/>
    </source>
</evidence>
<accession>A0A4P6P4I5</accession>
<evidence type="ECO:0000313" key="7">
    <source>
        <dbReference type="EMBL" id="QBG36451.1"/>
    </source>
</evidence>
<feature type="transmembrane region" description="Helical" evidence="6">
    <location>
        <begin position="111"/>
        <end position="130"/>
    </location>
</feature>
<evidence type="ECO:0000256" key="1">
    <source>
        <dbReference type="ARBA" id="ARBA00004141"/>
    </source>
</evidence>
<dbReference type="AlphaFoldDB" id="A0A4P6P4I5"/>
<feature type="transmembrane region" description="Helical" evidence="6">
    <location>
        <begin position="162"/>
        <end position="180"/>
    </location>
</feature>
<gene>
    <name evidence="7" type="ORF">EMK97_12355</name>
</gene>